<dbReference type="PANTHER" id="PTHR42110">
    <property type="entry name" value="L-ASPARAGINASE, PUTATIVE (AFU_ORTHOLOGUE AFUA_3G11890)-RELATED"/>
    <property type="match status" value="1"/>
</dbReference>
<reference evidence="1 2" key="1">
    <citation type="submission" date="2020-08" db="EMBL/GenBank/DDBJ databases">
        <title>Sequencing the genomes of 1000 actinobacteria strains.</title>
        <authorList>
            <person name="Klenk H.-P."/>
        </authorList>
    </citation>
    <scope>NUCLEOTIDE SEQUENCE [LARGE SCALE GENOMIC DNA]</scope>
    <source>
        <strain evidence="1 2">DSM 45582</strain>
    </source>
</reference>
<dbReference type="AlphaFoldDB" id="A0A840NQY5"/>
<dbReference type="InterPro" id="IPR010349">
    <property type="entry name" value="Asparaginase_II"/>
</dbReference>
<dbReference type="RefSeq" id="WP_343071662.1">
    <property type="nucleotide sequence ID" value="NZ_JACHIV010000001.1"/>
</dbReference>
<evidence type="ECO:0000313" key="1">
    <source>
        <dbReference type="EMBL" id="MBB5072798.1"/>
    </source>
</evidence>
<organism evidence="1 2">
    <name type="scientific">Saccharopolyspora gloriosae</name>
    <dbReference type="NCBI Taxonomy" id="455344"/>
    <lineage>
        <taxon>Bacteria</taxon>
        <taxon>Bacillati</taxon>
        <taxon>Actinomycetota</taxon>
        <taxon>Actinomycetes</taxon>
        <taxon>Pseudonocardiales</taxon>
        <taxon>Pseudonocardiaceae</taxon>
        <taxon>Saccharopolyspora</taxon>
    </lineage>
</organism>
<keyword evidence="2" id="KW-1185">Reference proteome</keyword>
<accession>A0A840NQY5</accession>
<comment type="caution">
    <text evidence="1">The sequence shown here is derived from an EMBL/GenBank/DDBJ whole genome shotgun (WGS) entry which is preliminary data.</text>
</comment>
<sequence length="320" mass="33200">MNAPAPLVELVRGGLREGVHFGSAVLLNADGSVLRSVGDVTAPMFPRSTVKPAQALAMLRAGLELPDDADLALGAASHNGEPGHIERAAAILARHGLDEDALRCPPDQPMHEPTRERWLSDGTGKRRLAMNCSGKHAAMLATCAQLGWPVEDYLDPEHPLQLGARETISELAGEPIETATVDGCGAPLFAIPLIGLARLFRGMVTAGGAAGRVADAMRAHPWLVAGTDRDDTELMTAVPGVLSKIGAEGVLALALPDGRAAAVKISDGASRARGPVAVEVLRAFGVDITGGRVRDLAEQPLLGGDRQVGVLRVIPGALDA</sequence>
<gene>
    <name evidence="1" type="ORF">BJ969_005886</name>
</gene>
<dbReference type="Pfam" id="PF06089">
    <property type="entry name" value="Asparaginase_II"/>
    <property type="match status" value="1"/>
</dbReference>
<dbReference type="EMBL" id="JACHIV010000001">
    <property type="protein sequence ID" value="MBB5072798.1"/>
    <property type="molecule type" value="Genomic_DNA"/>
</dbReference>
<dbReference type="Proteomes" id="UP000580474">
    <property type="component" value="Unassembled WGS sequence"/>
</dbReference>
<proteinExistence type="predicted"/>
<evidence type="ECO:0000313" key="2">
    <source>
        <dbReference type="Proteomes" id="UP000580474"/>
    </source>
</evidence>
<name>A0A840NQY5_9PSEU</name>
<dbReference type="PANTHER" id="PTHR42110:SF1">
    <property type="entry name" value="L-ASPARAGINASE, PUTATIVE (AFU_ORTHOLOGUE AFUA_3G11890)-RELATED"/>
    <property type="match status" value="1"/>
</dbReference>
<protein>
    <submittedName>
        <fullName evidence="1">L-asparaginase II</fullName>
    </submittedName>
</protein>